<evidence type="ECO:0000313" key="3">
    <source>
        <dbReference type="Proteomes" id="UP001500416"/>
    </source>
</evidence>
<dbReference type="Gene3D" id="3.40.630.30">
    <property type="match status" value="1"/>
</dbReference>
<comment type="caution">
    <text evidence="2">The sequence shown here is derived from an EMBL/GenBank/DDBJ whole genome shotgun (WGS) entry which is preliminary data.</text>
</comment>
<dbReference type="Proteomes" id="UP001500416">
    <property type="component" value="Unassembled WGS sequence"/>
</dbReference>
<dbReference type="InterPro" id="IPR051531">
    <property type="entry name" value="N-acetyltransferase"/>
</dbReference>
<sequence>MPEIVGPPRYLRHMTSNPEEIRTERLVLRRVGPGDLRAAIAVLSDPETSHHDQSGKPSAAETADLLARWRAHWVHEGVGYWAVVLPETGEVIGFGGLHHHELDGERTLNLSYRLRPRHRGRGYAPEMARAAVEWARRERPHRPVVIITDPGDKPSQRVAEKLGFAHVGAGVTAEGPVLVHRRQGVVAMTA</sequence>
<gene>
    <name evidence="2" type="ORF">GCM10010492_17670</name>
</gene>
<dbReference type="PANTHER" id="PTHR43792">
    <property type="entry name" value="GNAT FAMILY, PUTATIVE (AFU_ORTHOLOGUE AFUA_3G00765)-RELATED-RELATED"/>
    <property type="match status" value="1"/>
</dbReference>
<name>A0ABP3D2U8_9PSEU</name>
<dbReference type="CDD" id="cd04301">
    <property type="entry name" value="NAT_SF"/>
    <property type="match status" value="1"/>
</dbReference>
<feature type="domain" description="N-acetyltransferase" evidence="1">
    <location>
        <begin position="26"/>
        <end position="183"/>
    </location>
</feature>
<dbReference type="EMBL" id="BAAABU010000003">
    <property type="protein sequence ID" value="GAA0220084.1"/>
    <property type="molecule type" value="Genomic_DNA"/>
</dbReference>
<dbReference type="SUPFAM" id="SSF55729">
    <property type="entry name" value="Acyl-CoA N-acyltransferases (Nat)"/>
    <property type="match status" value="1"/>
</dbReference>
<proteinExistence type="predicted"/>
<accession>A0ABP3D2U8</accession>
<evidence type="ECO:0000259" key="1">
    <source>
        <dbReference type="PROSITE" id="PS51186"/>
    </source>
</evidence>
<dbReference type="InterPro" id="IPR016181">
    <property type="entry name" value="Acyl_CoA_acyltransferase"/>
</dbReference>
<dbReference type="PROSITE" id="PS51186">
    <property type="entry name" value="GNAT"/>
    <property type="match status" value="1"/>
</dbReference>
<dbReference type="InterPro" id="IPR000182">
    <property type="entry name" value="GNAT_dom"/>
</dbReference>
<dbReference type="Pfam" id="PF13302">
    <property type="entry name" value="Acetyltransf_3"/>
    <property type="match status" value="1"/>
</dbReference>
<protein>
    <submittedName>
        <fullName evidence="2">GNAT family N-acetyltransferase</fullName>
    </submittedName>
</protein>
<reference evidence="3" key="1">
    <citation type="journal article" date="2019" name="Int. J. Syst. Evol. Microbiol.">
        <title>The Global Catalogue of Microorganisms (GCM) 10K type strain sequencing project: providing services to taxonomists for standard genome sequencing and annotation.</title>
        <authorList>
            <consortium name="The Broad Institute Genomics Platform"/>
            <consortium name="The Broad Institute Genome Sequencing Center for Infectious Disease"/>
            <person name="Wu L."/>
            <person name="Ma J."/>
        </authorList>
    </citation>
    <scope>NUCLEOTIDE SEQUENCE [LARGE SCALE GENOMIC DNA]</scope>
    <source>
        <strain evidence="3">JCM 3380</strain>
    </source>
</reference>
<organism evidence="2 3">
    <name type="scientific">Saccharothrix mutabilis subsp. mutabilis</name>
    <dbReference type="NCBI Taxonomy" id="66855"/>
    <lineage>
        <taxon>Bacteria</taxon>
        <taxon>Bacillati</taxon>
        <taxon>Actinomycetota</taxon>
        <taxon>Actinomycetes</taxon>
        <taxon>Pseudonocardiales</taxon>
        <taxon>Pseudonocardiaceae</taxon>
        <taxon>Saccharothrix</taxon>
    </lineage>
</organism>
<evidence type="ECO:0000313" key="2">
    <source>
        <dbReference type="EMBL" id="GAA0220084.1"/>
    </source>
</evidence>
<dbReference type="PANTHER" id="PTHR43792:SF1">
    <property type="entry name" value="N-ACETYLTRANSFERASE DOMAIN-CONTAINING PROTEIN"/>
    <property type="match status" value="1"/>
</dbReference>
<keyword evidence="3" id="KW-1185">Reference proteome</keyword>